<keyword evidence="2" id="KW-1185">Reference proteome</keyword>
<dbReference type="AlphaFoldDB" id="A7I3K9"/>
<organism evidence="1 2">
    <name type="scientific">Campylobacter hominis (strain ATCC BAA-381 / DSM 21671 / CCUG 45161 / LMG 19568 / NCTC 13146 / CH001A)</name>
    <dbReference type="NCBI Taxonomy" id="360107"/>
    <lineage>
        <taxon>Bacteria</taxon>
        <taxon>Pseudomonadati</taxon>
        <taxon>Campylobacterota</taxon>
        <taxon>Epsilonproteobacteria</taxon>
        <taxon>Campylobacterales</taxon>
        <taxon>Campylobacteraceae</taxon>
        <taxon>Campylobacter</taxon>
    </lineage>
</organism>
<dbReference type="HOGENOM" id="CLU_2218201_0_0_7"/>
<gene>
    <name evidence="1" type="ordered locus">CHAB381_1570</name>
</gene>
<reference evidence="2" key="1">
    <citation type="submission" date="2007-07" db="EMBL/GenBank/DDBJ databases">
        <title>Complete genome sequence of Campylobacter hominis ATCC BAA-381, a commensal isolated from the human gastrointestinal tract.</title>
        <authorList>
            <person name="Fouts D.E."/>
            <person name="Mongodin E.F."/>
            <person name="Puiu D."/>
            <person name="Sebastian Y."/>
            <person name="Miller W.G."/>
            <person name="Mandrell R.E."/>
            <person name="Nelson K.E."/>
        </authorList>
    </citation>
    <scope>NUCLEOTIDE SEQUENCE [LARGE SCALE GENOMIC DNA]</scope>
    <source>
        <strain evidence="2">ATCC BAA-381 / LMG 19568 / NCTC 13146 / CH001A</strain>
    </source>
</reference>
<dbReference type="STRING" id="360107.CHAB381_1570"/>
<dbReference type="Proteomes" id="UP000002407">
    <property type="component" value="Chromosome"/>
</dbReference>
<evidence type="ECO:0000313" key="1">
    <source>
        <dbReference type="EMBL" id="ABS51209.1"/>
    </source>
</evidence>
<name>A7I3K9_CAMHC</name>
<sequence length="106" mass="11878">MDEKIEKSLNKVSNVLNIFRPLASVFGSKVSVPVVLASEVLDNLVKTDDKVAKDVVFGLSASIIFLEKLREQIKNNEKVDYKAFDDVIVNLKSIDSSLDKFYKLIS</sequence>
<dbReference type="EMBL" id="CP000776">
    <property type="protein sequence ID" value="ABS51209.1"/>
    <property type="molecule type" value="Genomic_DNA"/>
</dbReference>
<dbReference type="eggNOG" id="ENOG5031ASC">
    <property type="taxonomic scope" value="Bacteria"/>
</dbReference>
<protein>
    <submittedName>
        <fullName evidence="1">Uncharacterized protein</fullName>
    </submittedName>
</protein>
<evidence type="ECO:0000313" key="2">
    <source>
        <dbReference type="Proteomes" id="UP000002407"/>
    </source>
</evidence>
<dbReference type="RefSeq" id="WP_012109405.1">
    <property type="nucleotide sequence ID" value="NC_009714.1"/>
</dbReference>
<accession>A7I3K9</accession>
<proteinExistence type="predicted"/>
<dbReference type="KEGG" id="cha:CHAB381_1570"/>